<organism evidence="2 3">
    <name type="scientific">Hoeflea poritis</name>
    <dbReference type="NCBI Taxonomy" id="2993659"/>
    <lineage>
        <taxon>Bacteria</taxon>
        <taxon>Pseudomonadati</taxon>
        <taxon>Pseudomonadota</taxon>
        <taxon>Alphaproteobacteria</taxon>
        <taxon>Hyphomicrobiales</taxon>
        <taxon>Rhizobiaceae</taxon>
        <taxon>Hoeflea</taxon>
    </lineage>
</organism>
<comment type="caution">
    <text evidence="2">The sequence shown here is derived from an EMBL/GenBank/DDBJ whole genome shotgun (WGS) entry which is preliminary data.</text>
</comment>
<evidence type="ECO:0000259" key="1">
    <source>
        <dbReference type="Pfam" id="PF01557"/>
    </source>
</evidence>
<protein>
    <submittedName>
        <fullName evidence="2">Fumarylacetoacetate hydrolase family protein</fullName>
    </submittedName>
</protein>
<evidence type="ECO:0000313" key="3">
    <source>
        <dbReference type="Proteomes" id="UP001148313"/>
    </source>
</evidence>
<dbReference type="SUPFAM" id="SSF56529">
    <property type="entry name" value="FAH"/>
    <property type="match status" value="1"/>
</dbReference>
<proteinExistence type="predicted"/>
<accession>A0ABT4VPZ3</accession>
<dbReference type="EMBL" id="JAPJZH010000006">
    <property type="protein sequence ID" value="MDA4846142.1"/>
    <property type="molecule type" value="Genomic_DNA"/>
</dbReference>
<gene>
    <name evidence="2" type="ORF">OOZ53_12325</name>
</gene>
<dbReference type="Proteomes" id="UP001148313">
    <property type="component" value="Unassembled WGS sequence"/>
</dbReference>
<dbReference type="Gene3D" id="3.90.850.10">
    <property type="entry name" value="Fumarylacetoacetase-like, C-terminal domain"/>
    <property type="match status" value="1"/>
</dbReference>
<sequence>MRLRRVRTADGPRIEAENNGHWVRLADLLRLATIAEASDVTGDPASDMIAALQLGEKGWAALAAEIESHGRPARADGHVTLPFQPASFRDFMLHEEHAINATRAYVKRFMPAAYRTASLVEKITGKPFRKFRPKPLWYKEPIYYFGNHLNVATDGDEIAWPAYTKALDYELEIGAVLAHPLKDASPREAEAAIGGFVVLNDFSARDVQGAEMGSGFGPQKAKHFNNAISAVVVTADEVLPHIDALSASVSINGRTVSTCHSAGMRFSFGECIARAARGEQLHPGELFGSGTLPGGSGMETDNWLKPGDELTLTIERIGSLTNTIAGAPA</sequence>
<dbReference type="RefSeq" id="WP_271089861.1">
    <property type="nucleotide sequence ID" value="NZ_JAPJZH010000006.1"/>
</dbReference>
<dbReference type="InterPro" id="IPR036663">
    <property type="entry name" value="Fumarylacetoacetase_C_sf"/>
</dbReference>
<dbReference type="GO" id="GO:0016787">
    <property type="term" value="F:hydrolase activity"/>
    <property type="evidence" value="ECO:0007669"/>
    <property type="project" value="UniProtKB-KW"/>
</dbReference>
<dbReference type="PANTHER" id="PTHR43211:SF1">
    <property type="entry name" value="BLL6422 PROTEIN"/>
    <property type="match status" value="1"/>
</dbReference>
<reference evidence="2" key="1">
    <citation type="submission" date="2022-11" db="EMBL/GenBank/DDBJ databases">
        <title>Hoeflea poritis sp. nov., isolated from scleractinian coral Porites lutea.</title>
        <authorList>
            <person name="Zhang G."/>
            <person name="Wei Q."/>
            <person name="Cai L."/>
        </authorList>
    </citation>
    <scope>NUCLEOTIDE SEQUENCE</scope>
    <source>
        <strain evidence="2">E7-10</strain>
    </source>
</reference>
<evidence type="ECO:0000313" key="2">
    <source>
        <dbReference type="EMBL" id="MDA4846142.1"/>
    </source>
</evidence>
<feature type="domain" description="Fumarylacetoacetase-like C-terminal" evidence="1">
    <location>
        <begin position="135"/>
        <end position="324"/>
    </location>
</feature>
<keyword evidence="3" id="KW-1185">Reference proteome</keyword>
<dbReference type="InterPro" id="IPR011234">
    <property type="entry name" value="Fumarylacetoacetase-like_C"/>
</dbReference>
<dbReference type="PANTHER" id="PTHR43211">
    <property type="entry name" value="FUMARYLACETOACETATE HYDROLASE"/>
    <property type="match status" value="1"/>
</dbReference>
<dbReference type="Pfam" id="PF01557">
    <property type="entry name" value="FAA_hydrolase"/>
    <property type="match status" value="1"/>
</dbReference>
<name>A0ABT4VPZ3_9HYPH</name>
<keyword evidence="2" id="KW-0378">Hydrolase</keyword>